<keyword evidence="2" id="KW-1185">Reference proteome</keyword>
<evidence type="ECO:0000313" key="1">
    <source>
        <dbReference type="EMBL" id="KXK64878.1"/>
    </source>
</evidence>
<proteinExistence type="predicted"/>
<reference evidence="1 2" key="1">
    <citation type="submission" date="2016-02" db="EMBL/GenBank/DDBJ databases">
        <authorList>
            <person name="Wen L."/>
            <person name="He K."/>
            <person name="Yang H."/>
        </authorList>
    </citation>
    <scope>NUCLEOTIDE SEQUENCE [LARGE SCALE GENOMIC DNA]</scope>
    <source>
        <strain evidence="1 2">DSM 22607</strain>
    </source>
</reference>
<gene>
    <name evidence="1" type="ORF">HMPREF3293_02123</name>
</gene>
<dbReference type="Proteomes" id="UP000070366">
    <property type="component" value="Unassembled WGS sequence"/>
</dbReference>
<comment type="caution">
    <text evidence="1">The sequence shown here is derived from an EMBL/GenBank/DDBJ whole genome shotgun (WGS) entry which is preliminary data.</text>
</comment>
<sequence>MDGGITENKRRARLLFFFETSRRSNRVDISIKEKSARLSHI</sequence>
<organism evidence="1 2">
    <name type="scientific">Christensenella minuta</name>
    <dbReference type="NCBI Taxonomy" id="626937"/>
    <lineage>
        <taxon>Bacteria</taxon>
        <taxon>Bacillati</taxon>
        <taxon>Bacillota</taxon>
        <taxon>Clostridia</taxon>
        <taxon>Christensenellales</taxon>
        <taxon>Christensenellaceae</taxon>
        <taxon>Christensenella</taxon>
    </lineage>
</organism>
<dbReference type="EMBL" id="LSZW01000063">
    <property type="protein sequence ID" value="KXK64878.1"/>
    <property type="molecule type" value="Genomic_DNA"/>
</dbReference>
<dbReference type="STRING" id="626937.HMPREF3293_02123"/>
<dbReference type="AlphaFoldDB" id="A0A136Q2H3"/>
<name>A0A136Q2H3_9FIRM</name>
<evidence type="ECO:0000313" key="2">
    <source>
        <dbReference type="Proteomes" id="UP000070366"/>
    </source>
</evidence>
<accession>A0A136Q2H3</accession>
<protein>
    <submittedName>
        <fullName evidence="1">Uncharacterized protein</fullName>
    </submittedName>
</protein>